<sequence length="129" mass="15101">MNKNKDIENQEDLYFLVDNFYKKLLSDPQISYIFTDIVKIKLEEHLPILVTFWSQAILGTGGYTRNLTQIHLDISQKEYLSPALFDIWLHHFFVSVEEHFEGTNAEKIKTQALNLATIMKIKIINQSKN</sequence>
<comment type="caution">
    <text evidence="1">The sequence shown here is derived from an EMBL/GenBank/DDBJ whole genome shotgun (WGS) entry which is preliminary data.</text>
</comment>
<accession>A0A2H3KVL0</accession>
<organism evidence="1 2">
    <name type="scientific">Flavobacterium branchiophilum</name>
    <dbReference type="NCBI Taxonomy" id="55197"/>
    <lineage>
        <taxon>Bacteria</taxon>
        <taxon>Pseudomonadati</taxon>
        <taxon>Bacteroidota</taxon>
        <taxon>Flavobacteriia</taxon>
        <taxon>Flavobacteriales</taxon>
        <taxon>Flavobacteriaceae</taxon>
        <taxon>Flavobacterium</taxon>
    </lineage>
</organism>
<dbReference type="GO" id="GO:0019825">
    <property type="term" value="F:oxygen binding"/>
    <property type="evidence" value="ECO:0007669"/>
    <property type="project" value="InterPro"/>
</dbReference>
<dbReference type="SUPFAM" id="SSF46458">
    <property type="entry name" value="Globin-like"/>
    <property type="match status" value="1"/>
</dbReference>
<dbReference type="InterPro" id="IPR009050">
    <property type="entry name" value="Globin-like_sf"/>
</dbReference>
<evidence type="ECO:0008006" key="3">
    <source>
        <dbReference type="Google" id="ProtNLM"/>
    </source>
</evidence>
<dbReference type="OrthoDB" id="25954at2"/>
<dbReference type="Gene3D" id="1.10.490.10">
    <property type="entry name" value="Globins"/>
    <property type="match status" value="1"/>
</dbReference>
<protein>
    <recommendedName>
        <fullName evidence="3">Hemoglobin</fullName>
    </recommendedName>
</protein>
<proteinExistence type="predicted"/>
<dbReference type="InterPro" id="IPR012292">
    <property type="entry name" value="Globin/Proto"/>
</dbReference>
<dbReference type="AlphaFoldDB" id="A0A2H3KVL0"/>
<dbReference type="Proteomes" id="UP000220828">
    <property type="component" value="Unassembled WGS sequence"/>
</dbReference>
<dbReference type="RefSeq" id="WP_097554042.1">
    <property type="nucleotide sequence ID" value="NZ_PCMW01000040.1"/>
</dbReference>
<dbReference type="EMBL" id="PCMW01000040">
    <property type="protein sequence ID" value="PDS24597.1"/>
    <property type="molecule type" value="Genomic_DNA"/>
</dbReference>
<dbReference type="CDD" id="cd08916">
    <property type="entry name" value="TrHb3_P"/>
    <property type="match status" value="1"/>
</dbReference>
<evidence type="ECO:0000313" key="2">
    <source>
        <dbReference type="Proteomes" id="UP000220828"/>
    </source>
</evidence>
<gene>
    <name evidence="1" type="ORF">B0A77_07385</name>
</gene>
<dbReference type="GO" id="GO:0020037">
    <property type="term" value="F:heme binding"/>
    <property type="evidence" value="ECO:0007669"/>
    <property type="project" value="InterPro"/>
</dbReference>
<name>A0A2H3KVL0_9FLAO</name>
<reference evidence="1 2" key="1">
    <citation type="submission" date="2017-09" db="EMBL/GenBank/DDBJ databases">
        <title>Whole genomes of Flavobacteriaceae.</title>
        <authorList>
            <person name="Stine C."/>
            <person name="Li C."/>
            <person name="Tadesse D."/>
        </authorList>
    </citation>
    <scope>NUCLEOTIDE SEQUENCE [LARGE SCALE GENOMIC DNA]</scope>
    <source>
        <strain evidence="1 2">ATCC 35036</strain>
    </source>
</reference>
<evidence type="ECO:0000313" key="1">
    <source>
        <dbReference type="EMBL" id="PDS24597.1"/>
    </source>
</evidence>